<reference evidence="1 2" key="1">
    <citation type="journal article" date="2010" name="Science">
        <title>Genomic comparison of the ants Camponotus floridanus and Harpegnathos saltator.</title>
        <authorList>
            <person name="Bonasio R."/>
            <person name="Zhang G."/>
            <person name="Ye C."/>
            <person name="Mutti N.S."/>
            <person name="Fang X."/>
            <person name="Qin N."/>
            <person name="Donahue G."/>
            <person name="Yang P."/>
            <person name="Li Q."/>
            <person name="Li C."/>
            <person name="Zhang P."/>
            <person name="Huang Z."/>
            <person name="Berger S.L."/>
            <person name="Reinberg D."/>
            <person name="Wang J."/>
            <person name="Liebig J."/>
        </authorList>
    </citation>
    <scope>NUCLEOTIDE SEQUENCE [LARGE SCALE GENOMIC DNA]</scope>
    <source>
        <strain evidence="1 2">R22 G/1</strain>
    </source>
</reference>
<name>E2BP84_HARSA</name>
<dbReference type="Proteomes" id="UP000008237">
    <property type="component" value="Unassembled WGS sequence"/>
</dbReference>
<protein>
    <submittedName>
        <fullName evidence="1">Uncharacterized protein</fullName>
    </submittedName>
</protein>
<organism evidence="2">
    <name type="scientific">Harpegnathos saltator</name>
    <name type="common">Jerdon's jumping ant</name>
    <dbReference type="NCBI Taxonomy" id="610380"/>
    <lineage>
        <taxon>Eukaryota</taxon>
        <taxon>Metazoa</taxon>
        <taxon>Ecdysozoa</taxon>
        <taxon>Arthropoda</taxon>
        <taxon>Hexapoda</taxon>
        <taxon>Insecta</taxon>
        <taxon>Pterygota</taxon>
        <taxon>Neoptera</taxon>
        <taxon>Endopterygota</taxon>
        <taxon>Hymenoptera</taxon>
        <taxon>Apocrita</taxon>
        <taxon>Aculeata</taxon>
        <taxon>Formicoidea</taxon>
        <taxon>Formicidae</taxon>
        <taxon>Ponerinae</taxon>
        <taxon>Ponerini</taxon>
        <taxon>Harpegnathos</taxon>
    </lineage>
</organism>
<dbReference type="AlphaFoldDB" id="E2BP84"/>
<gene>
    <name evidence="1" type="ORF">EAI_00209</name>
</gene>
<proteinExistence type="predicted"/>
<accession>E2BP84</accession>
<evidence type="ECO:0000313" key="1">
    <source>
        <dbReference type="EMBL" id="EFN82504.1"/>
    </source>
</evidence>
<dbReference type="EMBL" id="GL449553">
    <property type="protein sequence ID" value="EFN82504.1"/>
    <property type="molecule type" value="Genomic_DNA"/>
</dbReference>
<keyword evidence="2" id="KW-1185">Reference proteome</keyword>
<feature type="non-terminal residue" evidence="1">
    <location>
        <position position="43"/>
    </location>
</feature>
<sequence>RILGGYDIIRNIPGIFQRFRQSMRRRAQASLESNGGHFEPFLI</sequence>
<dbReference type="InParanoid" id="E2BP84"/>
<evidence type="ECO:0000313" key="2">
    <source>
        <dbReference type="Proteomes" id="UP000008237"/>
    </source>
</evidence>
<feature type="non-terminal residue" evidence="1">
    <location>
        <position position="1"/>
    </location>
</feature>